<dbReference type="CDD" id="cd06083">
    <property type="entry name" value="KOW_Spt5_3"/>
    <property type="match status" value="1"/>
</dbReference>
<evidence type="ECO:0000256" key="12">
    <source>
        <dbReference type="SAM" id="MobiDB-lite"/>
    </source>
</evidence>
<dbReference type="Gene3D" id="2.30.30.30">
    <property type="match status" value="3"/>
</dbReference>
<evidence type="ECO:0000259" key="15">
    <source>
        <dbReference type="SMART" id="SM00739"/>
    </source>
</evidence>
<dbReference type="PANTHER" id="PTHR11125:SF7">
    <property type="entry name" value="TRANSCRIPTION ELONGATION FACTOR SPT5"/>
    <property type="match status" value="1"/>
</dbReference>
<dbReference type="GO" id="GO:0006357">
    <property type="term" value="P:regulation of transcription by RNA polymerase II"/>
    <property type="evidence" value="ECO:0007669"/>
    <property type="project" value="InterPro"/>
</dbReference>
<evidence type="ECO:0000256" key="5">
    <source>
        <dbReference type="ARBA" id="ARBA00023163"/>
    </source>
</evidence>
<evidence type="ECO:0000256" key="3">
    <source>
        <dbReference type="ARBA" id="ARBA00020181"/>
    </source>
</evidence>
<feature type="compositionally biased region" description="Low complexity" evidence="12">
    <location>
        <begin position="1100"/>
        <end position="1109"/>
    </location>
</feature>
<dbReference type="CDD" id="cd06081">
    <property type="entry name" value="KOW_Spt5_1"/>
    <property type="match status" value="1"/>
</dbReference>
<evidence type="ECO:0000256" key="13">
    <source>
        <dbReference type="SAM" id="Phobius"/>
    </source>
</evidence>
<keyword evidence="5" id="KW-0804">Transcription</keyword>
<feature type="domain" description="KOW" evidence="15">
    <location>
        <begin position="1301"/>
        <end position="1328"/>
    </location>
</feature>
<accession>A0A9P6VYJ5</accession>
<dbReference type="SMART" id="SM00739">
    <property type="entry name" value="KOW"/>
    <property type="match status" value="5"/>
</dbReference>
<feature type="region of interest" description="Disordered" evidence="12">
    <location>
        <begin position="1431"/>
        <end position="1506"/>
    </location>
</feature>
<protein>
    <recommendedName>
        <fullName evidence="3">Transcription elongation factor SPT5</fullName>
    </recommendedName>
    <alternativeName>
        <fullName evidence="9 10">Chromatin Elongation factor SPT5</fullName>
    </alternativeName>
    <alternativeName>
        <fullName evidence="4">Transcription elongation factor spt5</fullName>
    </alternativeName>
</protein>
<dbReference type="CDD" id="cd06084">
    <property type="entry name" value="KOW_Spt5_4"/>
    <property type="match status" value="1"/>
</dbReference>
<keyword evidence="13" id="KW-0812">Transmembrane</keyword>
<feature type="compositionally biased region" description="Basic and acidic residues" evidence="12">
    <location>
        <begin position="185"/>
        <end position="195"/>
    </location>
</feature>
<evidence type="ECO:0000256" key="2">
    <source>
        <dbReference type="ARBA" id="ARBA00006956"/>
    </source>
</evidence>
<evidence type="ECO:0000256" key="7">
    <source>
        <dbReference type="ARBA" id="ARBA00024691"/>
    </source>
</evidence>
<dbReference type="InterPro" id="IPR036735">
    <property type="entry name" value="NGN_dom_sf"/>
</dbReference>
<dbReference type="Pfam" id="PF11942">
    <property type="entry name" value="Spt5_N"/>
    <property type="match status" value="1"/>
</dbReference>
<dbReference type="InterPro" id="IPR006645">
    <property type="entry name" value="NGN-like_dom"/>
</dbReference>
<dbReference type="InterPro" id="IPR039385">
    <property type="entry name" value="NGN_Euk"/>
</dbReference>
<dbReference type="InterPro" id="IPR008991">
    <property type="entry name" value="Translation_prot_SH3-like_sf"/>
</dbReference>
<feature type="transmembrane region" description="Helical" evidence="13">
    <location>
        <begin position="1613"/>
        <end position="1634"/>
    </location>
</feature>
<gene>
    <name evidence="16" type="primary">SPT5</name>
    <name evidence="16" type="ORF">C6P46_005649</name>
</gene>
<name>A0A9P6VYJ5_RHOMI</name>
<feature type="compositionally biased region" description="Acidic residues" evidence="12">
    <location>
        <begin position="159"/>
        <end position="176"/>
    </location>
</feature>
<comment type="subcellular location">
    <subcellularLocation>
        <location evidence="1">Nucleus</location>
    </subcellularLocation>
</comment>
<evidence type="ECO:0000313" key="16">
    <source>
        <dbReference type="EMBL" id="KAG0658655.1"/>
    </source>
</evidence>
<dbReference type="Gene3D" id="3.30.70.940">
    <property type="entry name" value="NusG, N-terminal domain"/>
    <property type="match status" value="1"/>
</dbReference>
<comment type="subunit">
    <text evidence="8">Component of the SPT4-SPT5 complex. Interacts with RNA polymerase II.</text>
</comment>
<dbReference type="CDD" id="cd06085">
    <property type="entry name" value="KOW_Spt5_5"/>
    <property type="match status" value="1"/>
</dbReference>
<keyword evidence="16" id="KW-0648">Protein biosynthesis</keyword>
<sequence>MSASPQANQGLDDGAPLPAAYVPGHTAVDSGDDHDSDNDGNAAAAAPAKLSQIERHADENDVKDEQGEPSDDQPEDTGDDPQQDLDPEAHPNDDAGVQEQEQDEDDDKDNVATAARKGEAEDDDDEQDDDDEESEDQEEDDRPRKKRRRRRGGAQFLDIEADVDEDEDEEEEEGEEGFVANDNFIVEREARRNRDGSLGPAGADEGDDADFAQGDFDGDASHRRLDRRRMAQKDKEAAELAAELNQRYRRNKYTTDGAEDWAPKAMLMPSEKDPRIWGIKCKTGRERDLILSISRKAVALEAADNGIPLAIISAFQRDSLKGFIYIEARSEQDVRTAVHGLVGLYMNGPNGIFLVDVEEMPDLLRTKQKRVDLQPGGWVRFKRGKYAGDLAQIINPSENGDEIAVKFIPRIDLAPKDDALGVGPDGRKRKKGATMPLAFRPPQRLFNAEEIGKIYGQKEVQKRGNVLIFKGDEYHDGFCEKDVRVSSLNVEDVTPTIDELTRFQGDAAAEAGGALDLSQIADAARTLSKTILQPGDHVDIFEGDQKGVYGTVDSVTNEVVVVTPHADLDLEGTKIEVPARSVRKRFKEGDHVKVMQGANADETGLVVKVEGDVVTFLSDLSSTEVSVFAKDVREAAEVGSGINVIAGYELHDLVQLDPQTAGVIIKMERDQFRVLDQTGSVRALKPNQLSGKVQTRFAVATDKDGFDIKPGEVMKESLPNNNSGIERRGKVLHVYRSMFAFLHSRDITENGGVFVSYARNLESTAPRPNKPSVGMGMNPDRLSMMSGGPAVPQVQVATGVQMGRDHRINRRVAITRGTYKGNHGVIKDVTGNSARVELHSISKTVTVPIDTLKERTDAGELIPLMDRPGGGGGAGGYGARNGFAGGAPGATAANTAPLGGGAPGYGARAGPPGGGGGMFGGAPGGGMMGASAAAMYGGGRTPAPQYGGGRTPAPQYGGGKTPAPQYGGGKTPAPQYGGATPYMGGAGGMGGATPAYAGAGAYGRTPHYAGGAGAAPGMGATPNPYGAPAAASSSRTPYGAGFAGGKTPDPRQLAGGRTPAYGTGAGIASGGRTPAYGAKNGYAAASAPTPGNMQGAPTPAASGSGSAAWADDDWGDQTSAHQGAPTPAPGRDNGPDYNGAPTPYAGAPTPAVGGGGGAPTPGAFLGAPTPGFSGAPTPSAYPSGPTPGASGSYGAAAQTPGGGAAGGYYQTPYAGAATNAAEPLEEREMAAADAVAVPHPSEWVVENVKIVVKESAFQGGRLTGQHGIVKSHTSTTCTFTLDPYGDLIEDFPIADVEPMPPYQPEQQVLIIAGDARGERGVTKSSDGDEWWVELRTKVLAKNAPPEERQAHPDTSLLTTAEDIAHAAPTVAPEDLTAEKAHGKLLQARSRAPSSLPATYGEAIVDRDDFEKLRDAVEHADEVQPDHFAEAAEHRAERDQARLKSQAQAELKRTTDKVDATAEEAARKGENLAEEAADKGERLAKDAANKGQEIADETKAAAESGKKKAAEVYREGKQEAKELYSEGKKNAEQAWSEGKKDAKEIASKLEREGKAEAKKLQRKASELEREGRDLAKRYPYAASGIVGIANALLVAVPAYYAYANWHHPRWDRRIVSAVAVGLGAIFSAEGALGWFEYKQEHPSA</sequence>
<dbReference type="CDD" id="cd06082">
    <property type="entry name" value="KOW_Spt5_2"/>
    <property type="match status" value="1"/>
</dbReference>
<feature type="domain" description="NusG-like N-terminal" evidence="14">
    <location>
        <begin position="273"/>
        <end position="367"/>
    </location>
</feature>
<dbReference type="GO" id="GO:0032784">
    <property type="term" value="P:regulation of DNA-templated transcription elongation"/>
    <property type="evidence" value="ECO:0007669"/>
    <property type="project" value="InterPro"/>
</dbReference>
<feature type="coiled-coil region" evidence="11">
    <location>
        <begin position="1549"/>
        <end position="1576"/>
    </location>
</feature>
<dbReference type="InterPro" id="IPR041975">
    <property type="entry name" value="KOW_Spt5_2"/>
</dbReference>
<comment type="function">
    <text evidence="7">The SPT4-SPT5 complex mediates both activation and inhibition of transcription elongation, and plays a role in pre-mRNA processing. This complex seems to be important for the stability of the RNA polymerase II elongation machinery on the chromatin template but not for the inherent ability of this machinery to translocate down the gene.</text>
</comment>
<dbReference type="InterPro" id="IPR041976">
    <property type="entry name" value="KOW_Spt5_3"/>
</dbReference>
<proteinExistence type="inferred from homology"/>
<dbReference type="FunFam" id="2.30.30.30:FF:000018">
    <property type="entry name" value="Transcription elongation factor SPT5"/>
    <property type="match status" value="1"/>
</dbReference>
<evidence type="ECO:0000259" key="14">
    <source>
        <dbReference type="SMART" id="SM00738"/>
    </source>
</evidence>
<evidence type="ECO:0000256" key="1">
    <source>
        <dbReference type="ARBA" id="ARBA00004123"/>
    </source>
</evidence>
<feature type="compositionally biased region" description="Basic and acidic residues" evidence="12">
    <location>
        <begin position="1431"/>
        <end position="1441"/>
    </location>
</feature>
<dbReference type="InterPro" id="IPR005100">
    <property type="entry name" value="NGN-domain"/>
</dbReference>
<feature type="domain" description="KOW" evidence="15">
    <location>
        <begin position="531"/>
        <end position="558"/>
    </location>
</feature>
<comment type="caution">
    <text evidence="16">The sequence shown here is derived from an EMBL/GenBank/DDBJ whole genome shotgun (WGS) entry which is preliminary data.</text>
</comment>
<dbReference type="GO" id="GO:0032044">
    <property type="term" value="C:DSIF complex"/>
    <property type="evidence" value="ECO:0007669"/>
    <property type="project" value="TreeGrafter"/>
</dbReference>
<dbReference type="InterPro" id="IPR022581">
    <property type="entry name" value="Spt5_N"/>
</dbReference>
<dbReference type="Pfam" id="PF23291">
    <property type="entry name" value="KOW4_SPT5"/>
    <property type="match status" value="1"/>
</dbReference>
<dbReference type="InterPro" id="IPR014722">
    <property type="entry name" value="Rib_uL2_dom2"/>
</dbReference>
<feature type="domain" description="KOW" evidence="15">
    <location>
        <begin position="805"/>
        <end position="832"/>
    </location>
</feature>
<feature type="region of interest" description="Disordered" evidence="12">
    <location>
        <begin position="1044"/>
        <end position="1068"/>
    </location>
</feature>
<dbReference type="GO" id="GO:0006368">
    <property type="term" value="P:transcription elongation by RNA polymerase II"/>
    <property type="evidence" value="ECO:0007669"/>
    <property type="project" value="TreeGrafter"/>
</dbReference>
<evidence type="ECO:0000256" key="9">
    <source>
        <dbReference type="ARBA" id="ARBA00029865"/>
    </source>
</evidence>
<dbReference type="InterPro" id="IPR041978">
    <property type="entry name" value="KOW_Spt5_5"/>
</dbReference>
<keyword evidence="11" id="KW-0175">Coiled coil</keyword>
<dbReference type="Pfam" id="PF00467">
    <property type="entry name" value="KOW"/>
    <property type="match status" value="1"/>
</dbReference>
<feature type="compositionally biased region" description="Acidic residues" evidence="12">
    <location>
        <begin position="120"/>
        <end position="140"/>
    </location>
</feature>
<dbReference type="Proteomes" id="UP000777482">
    <property type="component" value="Unassembled WGS sequence"/>
</dbReference>
<dbReference type="PANTHER" id="PTHR11125">
    <property type="entry name" value="SUPPRESSOR OF TY 5"/>
    <property type="match status" value="1"/>
</dbReference>
<dbReference type="Pfam" id="PF03439">
    <property type="entry name" value="Spt5-NGN"/>
    <property type="match status" value="1"/>
</dbReference>
<evidence type="ECO:0000256" key="10">
    <source>
        <dbReference type="ARBA" id="ARBA00031006"/>
    </source>
</evidence>
<dbReference type="SMART" id="SM00738">
    <property type="entry name" value="NGN"/>
    <property type="match status" value="1"/>
</dbReference>
<dbReference type="Pfam" id="PF23037">
    <property type="entry name" value="KOWx_SPT5"/>
    <property type="match status" value="1"/>
</dbReference>
<dbReference type="InterPro" id="IPR005824">
    <property type="entry name" value="KOW"/>
</dbReference>
<dbReference type="GO" id="GO:0003729">
    <property type="term" value="F:mRNA binding"/>
    <property type="evidence" value="ECO:0007669"/>
    <property type="project" value="TreeGrafter"/>
</dbReference>
<feature type="compositionally biased region" description="Acidic residues" evidence="12">
    <location>
        <begin position="67"/>
        <end position="86"/>
    </location>
</feature>
<evidence type="ECO:0000256" key="11">
    <source>
        <dbReference type="SAM" id="Coils"/>
    </source>
</evidence>
<dbReference type="CDD" id="cd06503">
    <property type="entry name" value="ATP-synt_Fo_b"/>
    <property type="match status" value="1"/>
</dbReference>
<evidence type="ECO:0000313" key="17">
    <source>
        <dbReference type="Proteomes" id="UP000777482"/>
    </source>
</evidence>
<dbReference type="OrthoDB" id="28901at2759"/>
<comment type="similarity">
    <text evidence="2">Belongs to the SPT5 family.</text>
</comment>
<evidence type="ECO:0000256" key="8">
    <source>
        <dbReference type="ARBA" id="ARBA00025870"/>
    </source>
</evidence>
<feature type="region of interest" description="Disordered" evidence="12">
    <location>
        <begin position="1089"/>
        <end position="1196"/>
    </location>
</feature>
<dbReference type="Pfam" id="PF23290">
    <property type="entry name" value="KOW5_SPT5"/>
    <property type="match status" value="1"/>
</dbReference>
<feature type="compositionally biased region" description="Low complexity" evidence="12">
    <location>
        <begin position="1160"/>
        <end position="1171"/>
    </location>
</feature>
<dbReference type="CDD" id="cd09888">
    <property type="entry name" value="NGN_Euk"/>
    <property type="match status" value="1"/>
</dbReference>
<feature type="compositionally biased region" description="Basic and acidic residues" evidence="12">
    <location>
        <begin position="1449"/>
        <end position="1487"/>
    </location>
</feature>
<feature type="domain" description="KOW" evidence="15">
    <location>
        <begin position="585"/>
        <end position="612"/>
    </location>
</feature>
<feature type="compositionally biased region" description="Low complexity" evidence="12">
    <location>
        <begin position="1139"/>
        <end position="1151"/>
    </location>
</feature>
<feature type="region of interest" description="Disordered" evidence="12">
    <location>
        <begin position="1"/>
        <end position="223"/>
    </location>
</feature>
<keyword evidence="13" id="KW-0472">Membrane</keyword>
<feature type="compositionally biased region" description="Basic and acidic residues" evidence="12">
    <location>
        <begin position="52"/>
        <end position="66"/>
    </location>
</feature>
<keyword evidence="13" id="KW-1133">Transmembrane helix</keyword>
<reference evidence="16 17" key="1">
    <citation type="submission" date="2020-11" db="EMBL/GenBank/DDBJ databases">
        <title>Kefir isolates.</title>
        <authorList>
            <person name="Marcisauskas S."/>
            <person name="Kim Y."/>
            <person name="Blasche S."/>
        </authorList>
    </citation>
    <scope>NUCLEOTIDE SEQUENCE [LARGE SCALE GENOMIC DNA]</scope>
    <source>
        <strain evidence="16 17">KR</strain>
    </source>
</reference>
<dbReference type="InterPro" id="IPR041977">
    <property type="entry name" value="KOW_Spt5_4"/>
</dbReference>
<evidence type="ECO:0000256" key="6">
    <source>
        <dbReference type="ARBA" id="ARBA00023242"/>
    </source>
</evidence>
<dbReference type="SUPFAM" id="SSF50104">
    <property type="entry name" value="Translation proteins SH3-like domain"/>
    <property type="match status" value="1"/>
</dbReference>
<keyword evidence="6" id="KW-0539">Nucleus</keyword>
<keyword evidence="16" id="KW-0251">Elongation factor</keyword>
<dbReference type="InterPro" id="IPR057936">
    <property type="entry name" value="KOWx_Spt5"/>
</dbReference>
<keyword evidence="17" id="KW-1185">Reference proteome</keyword>
<dbReference type="Pfam" id="PF23284">
    <property type="entry name" value="KOW2_Spt5"/>
    <property type="match status" value="1"/>
</dbReference>
<dbReference type="InterPro" id="IPR039659">
    <property type="entry name" value="SPT5"/>
</dbReference>
<feature type="compositionally biased region" description="Basic and acidic residues" evidence="12">
    <location>
        <begin position="1495"/>
        <end position="1506"/>
    </location>
</feature>
<feature type="transmembrane region" description="Helical" evidence="13">
    <location>
        <begin position="1577"/>
        <end position="1601"/>
    </location>
</feature>
<evidence type="ECO:0000256" key="4">
    <source>
        <dbReference type="ARBA" id="ARBA00021370"/>
    </source>
</evidence>
<organism evidence="16 17">
    <name type="scientific">Rhodotorula mucilaginosa</name>
    <name type="common">Yeast</name>
    <name type="synonym">Rhodotorula rubra</name>
    <dbReference type="NCBI Taxonomy" id="5537"/>
    <lineage>
        <taxon>Eukaryota</taxon>
        <taxon>Fungi</taxon>
        <taxon>Dikarya</taxon>
        <taxon>Basidiomycota</taxon>
        <taxon>Pucciniomycotina</taxon>
        <taxon>Microbotryomycetes</taxon>
        <taxon>Sporidiobolales</taxon>
        <taxon>Sporidiobolaceae</taxon>
        <taxon>Rhodotorula</taxon>
    </lineage>
</organism>
<dbReference type="InterPro" id="IPR041973">
    <property type="entry name" value="KOW_Spt5_1"/>
</dbReference>
<dbReference type="EMBL" id="PUHQ01000063">
    <property type="protein sequence ID" value="KAG0658655.1"/>
    <property type="molecule type" value="Genomic_DNA"/>
</dbReference>
<dbReference type="Pfam" id="PF23042">
    <property type="entry name" value="KOW1_SPT5"/>
    <property type="match status" value="1"/>
</dbReference>
<feature type="domain" description="KOW" evidence="15">
    <location>
        <begin position="372"/>
        <end position="399"/>
    </location>
</feature>
<dbReference type="GO" id="GO:0003746">
    <property type="term" value="F:translation elongation factor activity"/>
    <property type="evidence" value="ECO:0007669"/>
    <property type="project" value="UniProtKB-KW"/>
</dbReference>